<proteinExistence type="predicted"/>
<name>A0ABV3ZMV1_9BACT</name>
<dbReference type="PANTHER" id="PTHR30273">
    <property type="entry name" value="PERIPLASMIC SIGNAL SENSOR AND SIGMA FACTOR ACTIVATOR FECR-RELATED"/>
    <property type="match status" value="1"/>
</dbReference>
<dbReference type="Pfam" id="PF04773">
    <property type="entry name" value="FecR"/>
    <property type="match status" value="1"/>
</dbReference>
<reference evidence="4 5" key="1">
    <citation type="submission" date="2023-07" db="EMBL/GenBank/DDBJ databases">
        <authorList>
            <person name="Lian W.-H."/>
        </authorList>
    </citation>
    <scope>NUCLEOTIDE SEQUENCE [LARGE SCALE GENOMIC DNA]</scope>
    <source>
        <strain evidence="4 5">SYSU DXS3180</strain>
    </source>
</reference>
<keyword evidence="1" id="KW-1133">Transmembrane helix</keyword>
<accession>A0ABV3ZMV1</accession>
<dbReference type="Gene3D" id="2.60.120.1440">
    <property type="match status" value="1"/>
</dbReference>
<organism evidence="4 5">
    <name type="scientific">Danxiaibacter flavus</name>
    <dbReference type="NCBI Taxonomy" id="3049108"/>
    <lineage>
        <taxon>Bacteria</taxon>
        <taxon>Pseudomonadati</taxon>
        <taxon>Bacteroidota</taxon>
        <taxon>Chitinophagia</taxon>
        <taxon>Chitinophagales</taxon>
        <taxon>Chitinophagaceae</taxon>
        <taxon>Danxiaibacter</taxon>
    </lineage>
</organism>
<feature type="domain" description="FecR protein" evidence="2">
    <location>
        <begin position="134"/>
        <end position="219"/>
    </location>
</feature>
<dbReference type="PIRSF" id="PIRSF018266">
    <property type="entry name" value="FecR"/>
    <property type="match status" value="1"/>
</dbReference>
<evidence type="ECO:0000313" key="4">
    <source>
        <dbReference type="EMBL" id="MEX6690406.1"/>
    </source>
</evidence>
<sequence>MKHFSNDMIDDLLVKYLAGEITPDEEQVLNQWINEGAENRKYYNDFRLIWEKSLDLAAKSTMDEHEAWKRFQQRINQKPGAAIVELPRKKTKRNTWLKIAAAMFFVIAGSAITYLYIFKPKPVETLQIATVNEVINDTLPDASVVTLNKHSKLYYPSRFNKDNRSVTLEGEAFFNITPNKQSPFLITVNDITVKVVGTSFNIRSFNGKTEVIVETGVVQVIKNGKITELRPKEKIVTDAQDSSFTKQPLTDELYNYYRSKKFICDNTSLERLVEMLNEAYGVHIIIAKDELKKLSLTTTFDNETLDHIIEIISDTFNISVVHKDGQIILE</sequence>
<dbReference type="PANTHER" id="PTHR30273:SF2">
    <property type="entry name" value="PROTEIN FECR"/>
    <property type="match status" value="1"/>
</dbReference>
<evidence type="ECO:0000259" key="2">
    <source>
        <dbReference type="Pfam" id="PF04773"/>
    </source>
</evidence>
<comment type="caution">
    <text evidence="4">The sequence shown here is derived from an EMBL/GenBank/DDBJ whole genome shotgun (WGS) entry which is preliminary data.</text>
</comment>
<dbReference type="Pfam" id="PF16344">
    <property type="entry name" value="FecR_C"/>
    <property type="match status" value="1"/>
</dbReference>
<gene>
    <name evidence="4" type="ORF">QTN47_23040</name>
</gene>
<dbReference type="InterPro" id="IPR012373">
    <property type="entry name" value="Ferrdict_sens_TM"/>
</dbReference>
<keyword evidence="1" id="KW-0472">Membrane</keyword>
<evidence type="ECO:0000256" key="1">
    <source>
        <dbReference type="SAM" id="Phobius"/>
    </source>
</evidence>
<keyword evidence="5" id="KW-1185">Reference proteome</keyword>
<dbReference type="RefSeq" id="WP_369331818.1">
    <property type="nucleotide sequence ID" value="NZ_JAULBC010000008.1"/>
</dbReference>
<dbReference type="InterPro" id="IPR032508">
    <property type="entry name" value="FecR_C"/>
</dbReference>
<feature type="transmembrane region" description="Helical" evidence="1">
    <location>
        <begin position="96"/>
        <end position="117"/>
    </location>
</feature>
<evidence type="ECO:0000313" key="5">
    <source>
        <dbReference type="Proteomes" id="UP001560573"/>
    </source>
</evidence>
<dbReference type="Proteomes" id="UP001560573">
    <property type="component" value="Unassembled WGS sequence"/>
</dbReference>
<dbReference type="InterPro" id="IPR006860">
    <property type="entry name" value="FecR"/>
</dbReference>
<feature type="domain" description="Protein FecR C-terminal" evidence="3">
    <location>
        <begin position="261"/>
        <end position="328"/>
    </location>
</feature>
<evidence type="ECO:0000259" key="3">
    <source>
        <dbReference type="Pfam" id="PF16344"/>
    </source>
</evidence>
<dbReference type="EMBL" id="JAULBC010000008">
    <property type="protein sequence ID" value="MEX6690406.1"/>
    <property type="molecule type" value="Genomic_DNA"/>
</dbReference>
<dbReference type="Gene3D" id="3.55.50.30">
    <property type="match status" value="1"/>
</dbReference>
<keyword evidence="1" id="KW-0812">Transmembrane</keyword>
<protein>
    <submittedName>
        <fullName evidence="4">FecR domain-containing protein</fullName>
    </submittedName>
</protein>